<reference evidence="4" key="1">
    <citation type="submission" date="2022-04" db="EMBL/GenBank/DDBJ databases">
        <title>Carnegiea gigantea Genome sequencing and assembly v2.</title>
        <authorList>
            <person name="Copetti D."/>
            <person name="Sanderson M.J."/>
            <person name="Burquez A."/>
            <person name="Wojciechowski M.F."/>
        </authorList>
    </citation>
    <scope>NUCLEOTIDE SEQUENCE</scope>
    <source>
        <strain evidence="4">SGP5-SGP5p</strain>
        <tissue evidence="4">Aerial part</tissue>
    </source>
</reference>
<keyword evidence="1" id="KW-0819">tRNA processing</keyword>
<comment type="caution">
    <text evidence="4">The sequence shown here is derived from an EMBL/GenBank/DDBJ whole genome shotgun (WGS) entry which is preliminary data.</text>
</comment>
<evidence type="ECO:0000259" key="3">
    <source>
        <dbReference type="PROSITE" id="PS51747"/>
    </source>
</evidence>
<proteinExistence type="inferred from homology"/>
<evidence type="ECO:0000256" key="2">
    <source>
        <dbReference type="ARBA" id="ARBA00038160"/>
    </source>
</evidence>
<dbReference type="CDD" id="cd01285">
    <property type="entry name" value="nucleoside_deaminase"/>
    <property type="match status" value="1"/>
</dbReference>
<dbReference type="EMBL" id="JAKOGI010000795">
    <property type="protein sequence ID" value="KAJ8430432.1"/>
    <property type="molecule type" value="Genomic_DNA"/>
</dbReference>
<sequence>MLMYSRKFVQPACGVWGPKEKTYEMGSSKWDIVHIPGNPRISATQQPKVNVYASVIDPKLTNSLIRKLNQIAPLENLRHVKRVRKSCSNVFCASSDSNIDGIAGFNEEDSKVVFNYMNLALRLATSSSGQLVNAAVIVDPCANQIIASARDEIFSWDICSNGNSNRGLLLHQDGVSGSHDTANGFLSSNLLLNGSRDDCQPSYKGVSCLNPWQWSQQHLSSSSSSFWHPLRHAAMVAIEYSAARDRHLFPDVGRTDEKSVQVNPMENSTAESPLKKHKTDLIKVKNAEVAPIDTFLCKSDRPYLCTGYDIYLAWEPCAMCAMALVHQRIRRIFYAYPNPNAGALGSVHRLQGEKSLNHHYAVFRVIPADEGVGRLELDASATPTVKKDD</sequence>
<gene>
    <name evidence="4" type="ORF">Cgig2_025859</name>
</gene>
<dbReference type="GO" id="GO:0005737">
    <property type="term" value="C:cytoplasm"/>
    <property type="evidence" value="ECO:0007669"/>
    <property type="project" value="TreeGrafter"/>
</dbReference>
<dbReference type="PANTHER" id="PTHR11079">
    <property type="entry name" value="CYTOSINE DEAMINASE FAMILY MEMBER"/>
    <property type="match status" value="1"/>
</dbReference>
<dbReference type="PROSITE" id="PS51747">
    <property type="entry name" value="CYT_DCMP_DEAMINASES_2"/>
    <property type="match status" value="1"/>
</dbReference>
<dbReference type="InterPro" id="IPR016193">
    <property type="entry name" value="Cytidine_deaminase-like"/>
</dbReference>
<dbReference type="GO" id="GO:0002100">
    <property type="term" value="P:tRNA wobble adenosine to inosine editing"/>
    <property type="evidence" value="ECO:0007669"/>
    <property type="project" value="InterPro"/>
</dbReference>
<dbReference type="Gene3D" id="3.40.140.10">
    <property type="entry name" value="Cytidine Deaminase, domain 2"/>
    <property type="match status" value="1"/>
</dbReference>
<dbReference type="PANTHER" id="PTHR11079:SF156">
    <property type="entry name" value="INACTIVE TRNA-SPECIFIC ADENOSINE DEAMINASE-LIKE PROTEIN 3-RELATED"/>
    <property type="match status" value="1"/>
</dbReference>
<evidence type="ECO:0000313" key="5">
    <source>
        <dbReference type="Proteomes" id="UP001153076"/>
    </source>
</evidence>
<comment type="similarity">
    <text evidence="2">Belongs to the cytidine and deoxycytidylate deaminase family. ADAT3 subfamily.</text>
</comment>
<dbReference type="GO" id="GO:0005634">
    <property type="term" value="C:nucleus"/>
    <property type="evidence" value="ECO:0007669"/>
    <property type="project" value="TreeGrafter"/>
</dbReference>
<name>A0A9Q1JSY5_9CARY</name>
<dbReference type="AlphaFoldDB" id="A0A9Q1JSY5"/>
<feature type="domain" description="CMP/dCMP-type deaminase" evidence="3">
    <location>
        <begin position="225"/>
        <end position="347"/>
    </location>
</feature>
<dbReference type="GO" id="GO:0052717">
    <property type="term" value="F:tRNA-specific adenosine-34 deaminase activity"/>
    <property type="evidence" value="ECO:0007669"/>
    <property type="project" value="UniProtKB-EC"/>
</dbReference>
<dbReference type="InterPro" id="IPR002125">
    <property type="entry name" value="CMP_dCMP_dom"/>
</dbReference>
<protein>
    <recommendedName>
        <fullName evidence="3">CMP/dCMP-type deaminase domain-containing protein</fullName>
    </recommendedName>
</protein>
<dbReference type="GO" id="GO:0046872">
    <property type="term" value="F:metal ion binding"/>
    <property type="evidence" value="ECO:0007669"/>
    <property type="project" value="UniProtKB-KW"/>
</dbReference>
<keyword evidence="5" id="KW-1185">Reference proteome</keyword>
<organism evidence="4 5">
    <name type="scientific">Carnegiea gigantea</name>
    <dbReference type="NCBI Taxonomy" id="171969"/>
    <lineage>
        <taxon>Eukaryota</taxon>
        <taxon>Viridiplantae</taxon>
        <taxon>Streptophyta</taxon>
        <taxon>Embryophyta</taxon>
        <taxon>Tracheophyta</taxon>
        <taxon>Spermatophyta</taxon>
        <taxon>Magnoliopsida</taxon>
        <taxon>eudicotyledons</taxon>
        <taxon>Gunneridae</taxon>
        <taxon>Pentapetalae</taxon>
        <taxon>Caryophyllales</taxon>
        <taxon>Cactineae</taxon>
        <taxon>Cactaceae</taxon>
        <taxon>Cactoideae</taxon>
        <taxon>Echinocereeae</taxon>
        <taxon>Carnegiea</taxon>
    </lineage>
</organism>
<dbReference type="SUPFAM" id="SSF53927">
    <property type="entry name" value="Cytidine deaminase-like"/>
    <property type="match status" value="1"/>
</dbReference>
<dbReference type="Proteomes" id="UP001153076">
    <property type="component" value="Unassembled WGS sequence"/>
</dbReference>
<evidence type="ECO:0000256" key="1">
    <source>
        <dbReference type="ARBA" id="ARBA00022694"/>
    </source>
</evidence>
<evidence type="ECO:0000313" key="4">
    <source>
        <dbReference type="EMBL" id="KAJ8430432.1"/>
    </source>
</evidence>
<dbReference type="OrthoDB" id="3180714at2759"/>
<accession>A0A9Q1JSY5</accession>